<evidence type="ECO:0000259" key="1">
    <source>
        <dbReference type="PROSITE" id="PS51186"/>
    </source>
</evidence>
<gene>
    <name evidence="2" type="ORF">PBLR_10511</name>
</gene>
<dbReference type="PROSITE" id="PS51186">
    <property type="entry name" value="GNAT"/>
    <property type="match status" value="1"/>
</dbReference>
<dbReference type="PANTHER" id="PTHR43233">
    <property type="entry name" value="FAMILY N-ACETYLTRANSFERASE, PUTATIVE (AFU_ORTHOLOGUE AFUA_6G03350)-RELATED"/>
    <property type="match status" value="1"/>
</dbReference>
<accession>A0A383R5Z9</accession>
<dbReference type="Gene3D" id="3.40.630.30">
    <property type="match status" value="1"/>
</dbReference>
<feature type="domain" description="N-acetyltransferase" evidence="1">
    <location>
        <begin position="1"/>
        <end position="133"/>
    </location>
</feature>
<dbReference type="Proteomes" id="UP000304148">
    <property type="component" value="Chromosome"/>
</dbReference>
<name>A0A383R5Z9_PAEAL</name>
<dbReference type="PANTHER" id="PTHR43233:SF1">
    <property type="entry name" value="FAMILY N-ACETYLTRANSFERASE, PUTATIVE (AFU_ORTHOLOGUE AFUA_6G03350)-RELATED"/>
    <property type="match status" value="1"/>
</dbReference>
<dbReference type="CDD" id="cd04301">
    <property type="entry name" value="NAT_SF"/>
    <property type="match status" value="1"/>
</dbReference>
<dbReference type="Pfam" id="PF13673">
    <property type="entry name" value="Acetyltransf_10"/>
    <property type="match status" value="1"/>
</dbReference>
<dbReference type="EMBL" id="LS992241">
    <property type="protein sequence ID" value="SYX82091.1"/>
    <property type="molecule type" value="Genomic_DNA"/>
</dbReference>
<reference evidence="3" key="1">
    <citation type="submission" date="2018-08" db="EMBL/GenBank/DDBJ databases">
        <authorList>
            <person name="Chevrot R."/>
        </authorList>
    </citation>
    <scope>NUCLEOTIDE SEQUENCE [LARGE SCALE GENOMIC DNA]</scope>
</reference>
<organism evidence="2 3">
    <name type="scientific">Paenibacillus alvei</name>
    <name type="common">Bacillus alvei</name>
    <dbReference type="NCBI Taxonomy" id="44250"/>
    <lineage>
        <taxon>Bacteria</taxon>
        <taxon>Bacillati</taxon>
        <taxon>Bacillota</taxon>
        <taxon>Bacilli</taxon>
        <taxon>Bacillales</taxon>
        <taxon>Paenibacillaceae</taxon>
        <taxon>Paenibacillus</taxon>
    </lineage>
</organism>
<evidence type="ECO:0000313" key="3">
    <source>
        <dbReference type="Proteomes" id="UP000304148"/>
    </source>
</evidence>
<dbReference type="InterPro" id="IPR016181">
    <property type="entry name" value="Acyl_CoA_acyltransferase"/>
</dbReference>
<evidence type="ECO:0000313" key="2">
    <source>
        <dbReference type="EMBL" id="SYX82091.1"/>
    </source>
</evidence>
<keyword evidence="2" id="KW-0808">Transferase</keyword>
<dbReference type="InterPro" id="IPR053144">
    <property type="entry name" value="Acetyltransferase_Butenolide"/>
</dbReference>
<dbReference type="GO" id="GO:0016747">
    <property type="term" value="F:acyltransferase activity, transferring groups other than amino-acyl groups"/>
    <property type="evidence" value="ECO:0007669"/>
    <property type="project" value="InterPro"/>
</dbReference>
<dbReference type="AlphaFoldDB" id="A0A383R5Z9"/>
<dbReference type="InterPro" id="IPR000182">
    <property type="entry name" value="GNAT_dom"/>
</dbReference>
<dbReference type="RefSeq" id="WP_138184557.1">
    <property type="nucleotide sequence ID" value="NZ_LS992241.1"/>
</dbReference>
<protein>
    <submittedName>
        <fullName evidence="2">GNAT family acetyltransferase</fullName>
    </submittedName>
</protein>
<sequence length="133" mass="15323">MEIRYEMELPTVGEIYELYEHLQWNTFLGLSQEKLQKAMQQSYCAIYAYHEDQLIGTGRIISDGIINAYLCGLGVHPDYRGQGIGTAISRLLMEQCSNQNLHLQFFCEEELVPYYEKLGFTVFAVGMKPANKR</sequence>
<proteinExistence type="predicted"/>
<dbReference type="SUPFAM" id="SSF55729">
    <property type="entry name" value="Acyl-CoA N-acyltransferases (Nat)"/>
    <property type="match status" value="1"/>
</dbReference>